<keyword evidence="2" id="KW-1185">Reference proteome</keyword>
<dbReference type="AlphaFoldDB" id="A0A068UMN7"/>
<dbReference type="EMBL" id="HG739123">
    <property type="protein sequence ID" value="CDP09567.1"/>
    <property type="molecule type" value="Genomic_DNA"/>
</dbReference>
<dbReference type="Proteomes" id="UP000295252">
    <property type="component" value="Chromosome VIII"/>
</dbReference>
<gene>
    <name evidence="1" type="ORF">GSCOC_T00028993001</name>
</gene>
<organism evidence="1 2">
    <name type="scientific">Coffea canephora</name>
    <name type="common">Robusta coffee</name>
    <dbReference type="NCBI Taxonomy" id="49390"/>
    <lineage>
        <taxon>Eukaryota</taxon>
        <taxon>Viridiplantae</taxon>
        <taxon>Streptophyta</taxon>
        <taxon>Embryophyta</taxon>
        <taxon>Tracheophyta</taxon>
        <taxon>Spermatophyta</taxon>
        <taxon>Magnoliopsida</taxon>
        <taxon>eudicotyledons</taxon>
        <taxon>Gunneridae</taxon>
        <taxon>Pentapetalae</taxon>
        <taxon>asterids</taxon>
        <taxon>lamiids</taxon>
        <taxon>Gentianales</taxon>
        <taxon>Rubiaceae</taxon>
        <taxon>Ixoroideae</taxon>
        <taxon>Gardenieae complex</taxon>
        <taxon>Bertiereae - Coffeeae clade</taxon>
        <taxon>Coffeeae</taxon>
        <taxon>Coffea</taxon>
    </lineage>
</organism>
<evidence type="ECO:0000313" key="1">
    <source>
        <dbReference type="EMBL" id="CDP09567.1"/>
    </source>
</evidence>
<dbReference type="Gramene" id="CDP09567">
    <property type="protein sequence ID" value="CDP09567"/>
    <property type="gene ID" value="GSCOC_T00028993001"/>
</dbReference>
<accession>A0A068UMN7</accession>
<proteinExistence type="predicted"/>
<evidence type="ECO:0000313" key="2">
    <source>
        <dbReference type="Proteomes" id="UP000295252"/>
    </source>
</evidence>
<name>A0A068UMN7_COFCA</name>
<sequence length="73" mass="8781">MLLFNGFLSFFISYLPIQISFRQIPLHIPNLQPYSKNRRSLTKYMSNPTTKFHVKFTSMKFLFVEFKLFLGRL</sequence>
<reference evidence="2" key="1">
    <citation type="journal article" date="2014" name="Science">
        <title>The coffee genome provides insight into the convergent evolution of caffeine biosynthesis.</title>
        <authorList>
            <person name="Denoeud F."/>
            <person name="Carretero-Paulet L."/>
            <person name="Dereeper A."/>
            <person name="Droc G."/>
            <person name="Guyot R."/>
            <person name="Pietrella M."/>
            <person name="Zheng C."/>
            <person name="Alberti A."/>
            <person name="Anthony F."/>
            <person name="Aprea G."/>
            <person name="Aury J.M."/>
            <person name="Bento P."/>
            <person name="Bernard M."/>
            <person name="Bocs S."/>
            <person name="Campa C."/>
            <person name="Cenci A."/>
            <person name="Combes M.C."/>
            <person name="Crouzillat D."/>
            <person name="Da Silva C."/>
            <person name="Daddiego L."/>
            <person name="De Bellis F."/>
            <person name="Dussert S."/>
            <person name="Garsmeur O."/>
            <person name="Gayraud T."/>
            <person name="Guignon V."/>
            <person name="Jahn K."/>
            <person name="Jamilloux V."/>
            <person name="Joet T."/>
            <person name="Labadie K."/>
            <person name="Lan T."/>
            <person name="Leclercq J."/>
            <person name="Lepelley M."/>
            <person name="Leroy T."/>
            <person name="Li L.T."/>
            <person name="Librado P."/>
            <person name="Lopez L."/>
            <person name="Munoz A."/>
            <person name="Noel B."/>
            <person name="Pallavicini A."/>
            <person name="Perrotta G."/>
            <person name="Poncet V."/>
            <person name="Pot D."/>
            <person name="Priyono X."/>
            <person name="Rigoreau M."/>
            <person name="Rouard M."/>
            <person name="Rozas J."/>
            <person name="Tranchant-Dubreuil C."/>
            <person name="VanBuren R."/>
            <person name="Zhang Q."/>
            <person name="Andrade A.C."/>
            <person name="Argout X."/>
            <person name="Bertrand B."/>
            <person name="de Kochko A."/>
            <person name="Graziosi G."/>
            <person name="Henry R.J."/>
            <person name="Jayarama X."/>
            <person name="Ming R."/>
            <person name="Nagai C."/>
            <person name="Rounsley S."/>
            <person name="Sankoff D."/>
            <person name="Giuliano G."/>
            <person name="Albert V.A."/>
            <person name="Wincker P."/>
            <person name="Lashermes P."/>
        </authorList>
    </citation>
    <scope>NUCLEOTIDE SEQUENCE [LARGE SCALE GENOMIC DNA]</scope>
    <source>
        <strain evidence="2">cv. DH200-94</strain>
    </source>
</reference>
<protein>
    <submittedName>
        <fullName evidence="1">Uncharacterized protein</fullName>
    </submittedName>
</protein>
<dbReference type="InParanoid" id="A0A068UMN7"/>